<feature type="compositionally biased region" description="Polar residues" evidence="1">
    <location>
        <begin position="33"/>
        <end position="48"/>
    </location>
</feature>
<feature type="compositionally biased region" description="Basic and acidic residues" evidence="1">
    <location>
        <begin position="161"/>
        <end position="185"/>
    </location>
</feature>
<protein>
    <submittedName>
        <fullName evidence="2">Uncharacterized protein</fullName>
    </submittedName>
</protein>
<reference evidence="2" key="1">
    <citation type="journal article" date="2020" name="Cell">
        <title>Large-Scale Comparative Analyses of Tick Genomes Elucidate Their Genetic Diversity and Vector Capacities.</title>
        <authorList>
            <consortium name="Tick Genome and Microbiome Consortium (TIGMIC)"/>
            <person name="Jia N."/>
            <person name="Wang J."/>
            <person name="Shi W."/>
            <person name="Du L."/>
            <person name="Sun Y."/>
            <person name="Zhan W."/>
            <person name="Jiang J.F."/>
            <person name="Wang Q."/>
            <person name="Zhang B."/>
            <person name="Ji P."/>
            <person name="Bell-Sakyi L."/>
            <person name="Cui X.M."/>
            <person name="Yuan T.T."/>
            <person name="Jiang B.G."/>
            <person name="Yang W.F."/>
            <person name="Lam T.T."/>
            <person name="Chang Q.C."/>
            <person name="Ding S.J."/>
            <person name="Wang X.J."/>
            <person name="Zhu J.G."/>
            <person name="Ruan X.D."/>
            <person name="Zhao L."/>
            <person name="Wei J.T."/>
            <person name="Ye R.Z."/>
            <person name="Que T.C."/>
            <person name="Du C.H."/>
            <person name="Zhou Y.H."/>
            <person name="Cheng J.X."/>
            <person name="Dai P.F."/>
            <person name="Guo W.B."/>
            <person name="Han X.H."/>
            <person name="Huang E.J."/>
            <person name="Li L.F."/>
            <person name="Wei W."/>
            <person name="Gao Y.C."/>
            <person name="Liu J.Z."/>
            <person name="Shao H.Z."/>
            <person name="Wang X."/>
            <person name="Wang C.C."/>
            <person name="Yang T.C."/>
            <person name="Huo Q.B."/>
            <person name="Li W."/>
            <person name="Chen H.Y."/>
            <person name="Chen S.E."/>
            <person name="Zhou L.G."/>
            <person name="Ni X.B."/>
            <person name="Tian J.H."/>
            <person name="Sheng Y."/>
            <person name="Liu T."/>
            <person name="Pan Y.S."/>
            <person name="Xia L.Y."/>
            <person name="Li J."/>
            <person name="Zhao F."/>
            <person name="Cao W.C."/>
        </authorList>
    </citation>
    <scope>NUCLEOTIDE SEQUENCE</scope>
    <source>
        <strain evidence="2">Rmic-2018</strain>
    </source>
</reference>
<feature type="region of interest" description="Disordered" evidence="1">
    <location>
        <begin position="12"/>
        <end position="58"/>
    </location>
</feature>
<accession>A0A9J6EXW4</accession>
<dbReference type="AlphaFoldDB" id="A0A9J6EXW4"/>
<dbReference type="Proteomes" id="UP000821866">
    <property type="component" value="Chromosome 1"/>
</dbReference>
<evidence type="ECO:0000313" key="2">
    <source>
        <dbReference type="EMBL" id="KAH8038816.1"/>
    </source>
</evidence>
<proteinExistence type="predicted"/>
<feature type="compositionally biased region" description="Basic residues" evidence="1">
    <location>
        <begin position="243"/>
        <end position="253"/>
    </location>
</feature>
<sequence length="265" mass="29906">MSIIMKIELVVEEDSDEKSSGASDAESECFPPANNSLLSNKESASGETDITLPCGSGSGVTVDNVPSIAAADEVILRDIFSSGIKEEDMKCDGGFKDHSGEVNKDLFRFDNASVMTDTKREKEEQRKVETMDEKCALTYEHVNREETKEKMHLKKPNTADTEDKCQRHEQEEEQVKNEEDTNNGERRKRKREDKEAAETVAENMTAPGDVLKVDVNRNKKRKSEEGDDEVARKDALGQILKPEKRHHRAARKTRAVEERKHDAKK</sequence>
<evidence type="ECO:0000313" key="3">
    <source>
        <dbReference type="Proteomes" id="UP000821866"/>
    </source>
</evidence>
<reference evidence="2" key="2">
    <citation type="submission" date="2021-09" db="EMBL/GenBank/DDBJ databases">
        <authorList>
            <person name="Jia N."/>
            <person name="Wang J."/>
            <person name="Shi W."/>
            <person name="Du L."/>
            <person name="Sun Y."/>
            <person name="Zhan W."/>
            <person name="Jiang J."/>
            <person name="Wang Q."/>
            <person name="Zhang B."/>
            <person name="Ji P."/>
            <person name="Sakyi L.B."/>
            <person name="Cui X."/>
            <person name="Yuan T."/>
            <person name="Jiang B."/>
            <person name="Yang W."/>
            <person name="Lam T.T.-Y."/>
            <person name="Chang Q."/>
            <person name="Ding S."/>
            <person name="Wang X."/>
            <person name="Zhu J."/>
            <person name="Ruan X."/>
            <person name="Zhao L."/>
            <person name="Wei J."/>
            <person name="Que T."/>
            <person name="Du C."/>
            <person name="Cheng J."/>
            <person name="Dai P."/>
            <person name="Han X."/>
            <person name="Huang E."/>
            <person name="Gao Y."/>
            <person name="Liu J."/>
            <person name="Shao H."/>
            <person name="Ye R."/>
            <person name="Li L."/>
            <person name="Wei W."/>
            <person name="Wang X."/>
            <person name="Wang C."/>
            <person name="Huo Q."/>
            <person name="Li W."/>
            <person name="Guo W."/>
            <person name="Chen H."/>
            <person name="Chen S."/>
            <person name="Zhou L."/>
            <person name="Zhou L."/>
            <person name="Ni X."/>
            <person name="Tian J."/>
            <person name="Zhou Y."/>
            <person name="Sheng Y."/>
            <person name="Liu T."/>
            <person name="Pan Y."/>
            <person name="Xia L."/>
            <person name="Li J."/>
            <person name="Zhao F."/>
            <person name="Cao W."/>
        </authorList>
    </citation>
    <scope>NUCLEOTIDE SEQUENCE</scope>
    <source>
        <strain evidence="2">Rmic-2018</strain>
        <tissue evidence="2">Larvae</tissue>
    </source>
</reference>
<gene>
    <name evidence="2" type="ORF">HPB51_003300</name>
</gene>
<keyword evidence="3" id="KW-1185">Reference proteome</keyword>
<name>A0A9J6EXW4_RHIMP</name>
<comment type="caution">
    <text evidence="2">The sequence shown here is derived from an EMBL/GenBank/DDBJ whole genome shotgun (WGS) entry which is preliminary data.</text>
</comment>
<organism evidence="2 3">
    <name type="scientific">Rhipicephalus microplus</name>
    <name type="common">Cattle tick</name>
    <name type="synonym">Boophilus microplus</name>
    <dbReference type="NCBI Taxonomy" id="6941"/>
    <lineage>
        <taxon>Eukaryota</taxon>
        <taxon>Metazoa</taxon>
        <taxon>Ecdysozoa</taxon>
        <taxon>Arthropoda</taxon>
        <taxon>Chelicerata</taxon>
        <taxon>Arachnida</taxon>
        <taxon>Acari</taxon>
        <taxon>Parasitiformes</taxon>
        <taxon>Ixodida</taxon>
        <taxon>Ixodoidea</taxon>
        <taxon>Ixodidae</taxon>
        <taxon>Rhipicephalinae</taxon>
        <taxon>Rhipicephalus</taxon>
        <taxon>Boophilus</taxon>
    </lineage>
</organism>
<feature type="compositionally biased region" description="Basic and acidic residues" evidence="1">
    <location>
        <begin position="254"/>
        <end position="265"/>
    </location>
</feature>
<dbReference type="EMBL" id="JABSTU010000001">
    <property type="protein sequence ID" value="KAH8038816.1"/>
    <property type="molecule type" value="Genomic_DNA"/>
</dbReference>
<feature type="region of interest" description="Disordered" evidence="1">
    <location>
        <begin position="142"/>
        <end position="265"/>
    </location>
</feature>
<evidence type="ECO:0000256" key="1">
    <source>
        <dbReference type="SAM" id="MobiDB-lite"/>
    </source>
</evidence>